<dbReference type="EMBL" id="JOJR01000001">
    <property type="protein sequence ID" value="RCN53628.1"/>
    <property type="molecule type" value="Genomic_DNA"/>
</dbReference>
<feature type="transmembrane region" description="Helical" evidence="6">
    <location>
        <begin position="222"/>
        <end position="247"/>
    </location>
</feature>
<organism evidence="8 9">
    <name type="scientific">Ancylostoma caninum</name>
    <name type="common">Dog hookworm</name>
    <dbReference type="NCBI Taxonomy" id="29170"/>
    <lineage>
        <taxon>Eukaryota</taxon>
        <taxon>Metazoa</taxon>
        <taxon>Ecdysozoa</taxon>
        <taxon>Nematoda</taxon>
        <taxon>Chromadorea</taxon>
        <taxon>Rhabditida</taxon>
        <taxon>Rhabditina</taxon>
        <taxon>Rhabditomorpha</taxon>
        <taxon>Strongyloidea</taxon>
        <taxon>Ancylostomatidae</taxon>
        <taxon>Ancylostomatinae</taxon>
        <taxon>Ancylostoma</taxon>
    </lineage>
</organism>
<dbReference type="Proteomes" id="UP000252519">
    <property type="component" value="Unassembled WGS sequence"/>
</dbReference>
<evidence type="ECO:0000256" key="4">
    <source>
        <dbReference type="ARBA" id="ARBA00022989"/>
    </source>
</evidence>
<dbReference type="InterPro" id="IPR031926">
    <property type="entry name" value="TMEM135_N"/>
</dbReference>
<keyword evidence="4 6" id="KW-1133">Transmembrane helix</keyword>
<dbReference type="Pfam" id="PF15982">
    <property type="entry name" value="TMEM135_C_rich"/>
    <property type="match status" value="1"/>
</dbReference>
<proteinExistence type="inferred from homology"/>
<reference evidence="8 9" key="1">
    <citation type="submission" date="2014-10" db="EMBL/GenBank/DDBJ databases">
        <title>Draft genome of the hookworm Ancylostoma caninum.</title>
        <authorList>
            <person name="Mitreva M."/>
        </authorList>
    </citation>
    <scope>NUCLEOTIDE SEQUENCE [LARGE SCALE GENOMIC DNA]</scope>
    <source>
        <strain evidence="8 9">Baltimore</strain>
    </source>
</reference>
<feature type="domain" description="Transmembrane protein 135 N-terminal" evidence="7">
    <location>
        <begin position="2"/>
        <end position="54"/>
    </location>
</feature>
<dbReference type="InterPro" id="IPR026749">
    <property type="entry name" value="Tmem135"/>
</dbReference>
<feature type="transmembrane region" description="Helical" evidence="6">
    <location>
        <begin position="190"/>
        <end position="210"/>
    </location>
</feature>
<dbReference type="AlphaFoldDB" id="A0A368HD61"/>
<dbReference type="GO" id="GO:0012505">
    <property type="term" value="C:endomembrane system"/>
    <property type="evidence" value="ECO:0007669"/>
    <property type="project" value="UniProtKB-SubCell"/>
</dbReference>
<evidence type="ECO:0000256" key="5">
    <source>
        <dbReference type="ARBA" id="ARBA00023136"/>
    </source>
</evidence>
<dbReference type="OrthoDB" id="291792at2759"/>
<feature type="transmembrane region" description="Helical" evidence="6">
    <location>
        <begin position="7"/>
        <end position="31"/>
    </location>
</feature>
<keyword evidence="5 6" id="KW-0472">Membrane</keyword>
<evidence type="ECO:0000259" key="7">
    <source>
        <dbReference type="Pfam" id="PF15982"/>
    </source>
</evidence>
<evidence type="ECO:0000313" key="8">
    <source>
        <dbReference type="EMBL" id="RCN53628.1"/>
    </source>
</evidence>
<feature type="transmembrane region" description="Helical" evidence="6">
    <location>
        <begin position="150"/>
        <end position="170"/>
    </location>
</feature>
<comment type="subcellular location">
    <subcellularLocation>
        <location evidence="1">Endomembrane system</location>
        <topology evidence="1">Multi-pass membrane protein</topology>
    </subcellularLocation>
</comment>
<keyword evidence="9" id="KW-1185">Reference proteome</keyword>
<evidence type="ECO:0000256" key="3">
    <source>
        <dbReference type="ARBA" id="ARBA00022692"/>
    </source>
</evidence>
<name>A0A368HD61_ANCCA</name>
<gene>
    <name evidence="8" type="ORF">ANCCAN_00122</name>
</gene>
<evidence type="ECO:0000256" key="1">
    <source>
        <dbReference type="ARBA" id="ARBA00004127"/>
    </source>
</evidence>
<comment type="similarity">
    <text evidence="2">Belongs to the TMEM135 family.</text>
</comment>
<keyword evidence="3 6" id="KW-0812">Transmembrane</keyword>
<feature type="transmembrane region" description="Helical" evidence="6">
    <location>
        <begin position="61"/>
        <end position="83"/>
    </location>
</feature>
<comment type="caution">
    <text evidence="8">The sequence shown here is derived from an EMBL/GenBank/DDBJ whole genome shotgun (WGS) entry which is preliminary data.</text>
</comment>
<evidence type="ECO:0000256" key="2">
    <source>
        <dbReference type="ARBA" id="ARBA00008924"/>
    </source>
</evidence>
<dbReference type="PANTHER" id="PTHR12459">
    <property type="entry name" value="TRANSMEMBRANE PROTEIN 135-RELATED"/>
    <property type="match status" value="1"/>
</dbReference>
<evidence type="ECO:0000256" key="6">
    <source>
        <dbReference type="SAM" id="Phobius"/>
    </source>
</evidence>
<dbReference type="PANTHER" id="PTHR12459:SF15">
    <property type="entry name" value="TRANSMEMBRANE PROTEIN 135"/>
    <property type="match status" value="1"/>
</dbReference>
<protein>
    <recommendedName>
        <fullName evidence="7">Transmembrane protein 135 N-terminal domain-containing protein</fullName>
    </recommendedName>
</protein>
<accession>A0A368HD61</accession>
<evidence type="ECO:0000313" key="9">
    <source>
        <dbReference type="Proteomes" id="UP000252519"/>
    </source>
</evidence>
<sequence length="268" mass="30374">MCRIRHLLGFFTVPTMGWLTSTLASLCAILIEKQSRRPALALYTTNLASETLYRQLYNHGYLFNVKFGECIPFAIGVGLFTFLRSRGKLQPAMEKVLNFSHSVTPNADILDLKQVPDDFHALLHKLRYDFGRTVRCEHRYSCASTAVESFVKNFAIGTGINAVFTLLGNLRKLLTNPLMISRILFSPNNLKLPLFFGLMPFLFHVTRCLLNRQRGCSTVLNNTVAGMVSAASMTAYPSVTIAMYTMWKGIEVWRRLFFEILLLPSPDF</sequence>